<dbReference type="PANTHER" id="PTHR43798:SF33">
    <property type="entry name" value="HYDROLASE, PUTATIVE (AFU_ORTHOLOGUE AFUA_2G14860)-RELATED"/>
    <property type="match status" value="1"/>
</dbReference>
<comment type="caution">
    <text evidence="6">The sequence shown here is derived from an EMBL/GenBank/DDBJ whole genome shotgun (WGS) entry which is preliminary data.</text>
</comment>
<comment type="subcellular location">
    <subcellularLocation>
        <location evidence="1">Peroxisome</location>
    </subcellularLocation>
</comment>
<dbReference type="PRINTS" id="PR00412">
    <property type="entry name" value="EPOXHYDRLASE"/>
</dbReference>
<keyword evidence="6" id="KW-0378">Hydrolase</keyword>
<dbReference type="SUPFAM" id="SSF53474">
    <property type="entry name" value="alpha/beta-Hydrolases"/>
    <property type="match status" value="1"/>
</dbReference>
<dbReference type="GO" id="GO:0046464">
    <property type="term" value="P:acylglycerol catabolic process"/>
    <property type="evidence" value="ECO:0007669"/>
    <property type="project" value="TreeGrafter"/>
</dbReference>
<keyword evidence="3" id="KW-0843">Virulence</keyword>
<gene>
    <name evidence="6" type="ORF">G6011_10169</name>
</gene>
<dbReference type="InterPro" id="IPR000073">
    <property type="entry name" value="AB_hydrolase_1"/>
</dbReference>
<proteinExistence type="inferred from homology"/>
<protein>
    <submittedName>
        <fullName evidence="6">Microsomal epoxide hydrolase</fullName>
        <ecNumber evidence="6">3.3.2.9</ecNumber>
    </submittedName>
</protein>
<dbReference type="InterPro" id="IPR029058">
    <property type="entry name" value="AB_hydrolase_fold"/>
</dbReference>
<dbReference type="GO" id="GO:0005777">
    <property type="term" value="C:peroxisome"/>
    <property type="evidence" value="ECO:0007669"/>
    <property type="project" value="UniProtKB-SubCell"/>
</dbReference>
<sequence length="259" mass="28815">MAIQMMALALQVRNESCQIDLQPNTVDIANTSYVKLVRSAKLPSGRTYRYVFSPPTTSDKPYILFMHGFPDSSYGWVNQIEYFTRHGYGVIAPDMLGYGGTDRPDNLESYRLTTMGSELVGLLDCEGIDQVIGVGHDFGSTMLSTLNIYHAERLSALAFLTLGYAPPGTNLRLVDLEAVNNQTNALLGYTVFGYFVYHNTEEAAAAYDNHLDSAYSLWFTNNATYQRDHLAALGGVEQWLSEDRRAPYGGVYVTDVVKE</sequence>
<dbReference type="GO" id="GO:0016020">
    <property type="term" value="C:membrane"/>
    <property type="evidence" value="ECO:0007669"/>
    <property type="project" value="TreeGrafter"/>
</dbReference>
<accession>A0AAD4I7V3</accession>
<comment type="similarity">
    <text evidence="2">Belongs to the AB hydrolase superfamily. AKT2 hydrolase family.</text>
</comment>
<dbReference type="PANTHER" id="PTHR43798">
    <property type="entry name" value="MONOACYLGLYCEROL LIPASE"/>
    <property type="match status" value="1"/>
</dbReference>
<evidence type="ECO:0000313" key="7">
    <source>
        <dbReference type="Proteomes" id="UP001199106"/>
    </source>
</evidence>
<evidence type="ECO:0000256" key="4">
    <source>
        <dbReference type="ARBA" id="ARBA00023140"/>
    </source>
</evidence>
<keyword evidence="7" id="KW-1185">Reference proteome</keyword>
<name>A0AAD4I7V3_9PLEO</name>
<dbReference type="EMBL" id="JAANER010000008">
    <property type="protein sequence ID" value="KAG9187061.1"/>
    <property type="molecule type" value="Genomic_DNA"/>
</dbReference>
<dbReference type="GO" id="GO:0033961">
    <property type="term" value="F:cis-stilbene-oxide hydrolase activity"/>
    <property type="evidence" value="ECO:0007669"/>
    <property type="project" value="UniProtKB-EC"/>
</dbReference>
<dbReference type="AlphaFoldDB" id="A0AAD4I7V3"/>
<evidence type="ECO:0000256" key="3">
    <source>
        <dbReference type="ARBA" id="ARBA00023026"/>
    </source>
</evidence>
<evidence type="ECO:0000256" key="2">
    <source>
        <dbReference type="ARBA" id="ARBA00005668"/>
    </source>
</evidence>
<organism evidence="6 7">
    <name type="scientific">Alternaria panax</name>
    <dbReference type="NCBI Taxonomy" id="48097"/>
    <lineage>
        <taxon>Eukaryota</taxon>
        <taxon>Fungi</taxon>
        <taxon>Dikarya</taxon>
        <taxon>Ascomycota</taxon>
        <taxon>Pezizomycotina</taxon>
        <taxon>Dothideomycetes</taxon>
        <taxon>Pleosporomycetidae</taxon>
        <taxon>Pleosporales</taxon>
        <taxon>Pleosporineae</taxon>
        <taxon>Pleosporaceae</taxon>
        <taxon>Alternaria</taxon>
        <taxon>Alternaria sect. Panax</taxon>
    </lineage>
</organism>
<evidence type="ECO:0000256" key="1">
    <source>
        <dbReference type="ARBA" id="ARBA00004275"/>
    </source>
</evidence>
<dbReference type="InterPro" id="IPR000639">
    <property type="entry name" value="Epox_hydrolase-like"/>
</dbReference>
<dbReference type="Gene3D" id="3.40.50.1820">
    <property type="entry name" value="alpha/beta hydrolase"/>
    <property type="match status" value="1"/>
</dbReference>
<evidence type="ECO:0000259" key="5">
    <source>
        <dbReference type="Pfam" id="PF00561"/>
    </source>
</evidence>
<feature type="domain" description="AB hydrolase-1" evidence="5">
    <location>
        <begin position="62"/>
        <end position="162"/>
    </location>
</feature>
<dbReference type="Pfam" id="PF00561">
    <property type="entry name" value="Abhydrolase_1"/>
    <property type="match status" value="1"/>
</dbReference>
<dbReference type="GO" id="GO:0047372">
    <property type="term" value="F:monoacylglycerol lipase activity"/>
    <property type="evidence" value="ECO:0007669"/>
    <property type="project" value="TreeGrafter"/>
</dbReference>
<evidence type="ECO:0000313" key="6">
    <source>
        <dbReference type="EMBL" id="KAG9187061.1"/>
    </source>
</evidence>
<dbReference type="EC" id="3.3.2.9" evidence="6"/>
<keyword evidence="4" id="KW-0576">Peroxisome</keyword>
<dbReference type="Proteomes" id="UP001199106">
    <property type="component" value="Unassembled WGS sequence"/>
</dbReference>
<reference evidence="6" key="1">
    <citation type="submission" date="2021-07" db="EMBL/GenBank/DDBJ databases">
        <title>Genome Resource of American Ginseng Black Spot Pathogen Alternaria panax.</title>
        <authorList>
            <person name="Qiu C."/>
            <person name="Wang W."/>
            <person name="Liu Z."/>
        </authorList>
    </citation>
    <scope>NUCLEOTIDE SEQUENCE</scope>
    <source>
        <strain evidence="6">BNCC115425</strain>
    </source>
</reference>
<dbReference type="InterPro" id="IPR050266">
    <property type="entry name" value="AB_hydrolase_sf"/>
</dbReference>